<feature type="region of interest" description="Disordered" evidence="17">
    <location>
        <begin position="1"/>
        <end position="50"/>
    </location>
</feature>
<dbReference type="SUPFAM" id="SSF58113">
    <property type="entry name" value="Apolipoprotein A-I"/>
    <property type="match status" value="1"/>
</dbReference>
<evidence type="ECO:0000256" key="17">
    <source>
        <dbReference type="SAM" id="MobiDB-lite"/>
    </source>
</evidence>
<dbReference type="GO" id="GO:1903561">
    <property type="term" value="C:extracellular vesicle"/>
    <property type="evidence" value="ECO:0007669"/>
    <property type="project" value="TreeGrafter"/>
</dbReference>
<evidence type="ECO:0000256" key="13">
    <source>
        <dbReference type="ARBA" id="ARBA00037506"/>
    </source>
</evidence>
<dbReference type="FunFam" id="1.20.120.20:FF:000007">
    <property type="entry name" value="Apolipoprotein A-IV a"/>
    <property type="match status" value="1"/>
</dbReference>
<keyword evidence="8" id="KW-0345">HDL</keyword>
<sequence length="641" mass="67163">TLSPGRRPIPLFRSGEGSGYGRPNPCGNKPCPRAGGQSLGAARGPGKAAGPAGIWVSGSVNSSLAGEARPAGSSCLLAAPAKPALLGDAARSLNPARHIARRERVPGRRAGLSPRNCPSGINSGSAAPTAQTGRAAALARAGKSPGCSAGPAGPERCLSPGAPAGAPRAGLGAQPRRAGFAGTPRAQLPLFRSGEGSGYGRPNPCGNKPCPRAGGQSLGAARGPGKAAGPAGIWVSGSVNSSLAGEARPAGSSCLLAAPAKPALLGDAARSLNPARHIARRERVPGRRAGLSPRNCPSGINSGSAAPTAQTGRAAALARAGKSPGCSAGPAGPERCLSPGAPAGAPRAGLGAQPRRAGFAGTPRAQLSCSARRSSVKMRAVVLTLALLCLTGTQARSFWQQDEPQAPLDRLKDMLDVYLETVKASGKEAIAQFEASTVGKQLDLKLGENLDTLGAAAAKLREDVAPYYKEVREMWLKDTEALRKELSKDLEEVKEKIKPFLDQFSAKWTEDLEQYRQRLAPLAQELKELSKQKVELLQQKLTPVAEEARDRLRGHVEELRKNVAPFSDELRQKLSQKLEEIREKGIPQAAEYQAKVVEQLSNLREKMTPLMQDFKERLTPYTETLKARFLSLLEDLQKTVA</sequence>
<feature type="compositionally biased region" description="Low complexity" evidence="17">
    <location>
        <begin position="126"/>
        <end position="142"/>
    </location>
</feature>
<feature type="compositionally biased region" description="Low complexity" evidence="17">
    <location>
        <begin position="305"/>
        <end position="321"/>
    </location>
</feature>
<dbReference type="GO" id="GO:0033700">
    <property type="term" value="P:phospholipid efflux"/>
    <property type="evidence" value="ECO:0007669"/>
    <property type="project" value="TreeGrafter"/>
</dbReference>
<evidence type="ECO:0000256" key="10">
    <source>
        <dbReference type="ARBA" id="ARBA00023098"/>
    </source>
</evidence>
<evidence type="ECO:0000256" key="14">
    <source>
        <dbReference type="ARBA" id="ARBA00040759"/>
    </source>
</evidence>
<dbReference type="Gene3D" id="1.20.120.20">
    <property type="entry name" value="Apolipoprotein"/>
    <property type="match status" value="1"/>
</dbReference>
<keyword evidence="11" id="KW-1207">Sterol metabolism</keyword>
<evidence type="ECO:0000313" key="18">
    <source>
        <dbReference type="Ensembl" id="ENSFALP00000005823.2"/>
    </source>
</evidence>
<comment type="function">
    <text evidence="13">Participates in the reverse transport of cholesterol from tissues to the liver for excretion by promoting cholesterol efflux from tissues and by acting as a cofactor for the lecithin cholesterol acyltransferase (LCAT).</text>
</comment>
<feature type="compositionally biased region" description="Low complexity" evidence="17">
    <location>
        <begin position="40"/>
        <end position="50"/>
    </location>
</feature>
<comment type="subcellular location">
    <subcellularLocation>
        <location evidence="1">Secreted</location>
    </subcellularLocation>
</comment>
<dbReference type="Gene3D" id="1.20.5.20">
    <property type="match status" value="1"/>
</dbReference>
<dbReference type="Proteomes" id="UP000016665">
    <property type="component" value="Chromosome 24"/>
</dbReference>
<dbReference type="Pfam" id="PF01442">
    <property type="entry name" value="Apolipoprotein"/>
    <property type="match status" value="1"/>
</dbReference>
<dbReference type="PANTHER" id="PTHR18976:SF11">
    <property type="entry name" value="APOLIPOPROTEIN A-I"/>
    <property type="match status" value="1"/>
</dbReference>
<evidence type="ECO:0000256" key="7">
    <source>
        <dbReference type="ARBA" id="ARBA00022737"/>
    </source>
</evidence>
<dbReference type="GO" id="GO:0042157">
    <property type="term" value="P:lipoprotein metabolic process"/>
    <property type="evidence" value="ECO:0007669"/>
    <property type="project" value="InterPro"/>
</dbReference>
<evidence type="ECO:0000256" key="16">
    <source>
        <dbReference type="SAM" id="Coils"/>
    </source>
</evidence>
<dbReference type="GO" id="GO:0033344">
    <property type="term" value="P:cholesterol efflux"/>
    <property type="evidence" value="ECO:0007669"/>
    <property type="project" value="TreeGrafter"/>
</dbReference>
<feature type="coiled-coil region" evidence="16">
    <location>
        <begin position="476"/>
        <end position="539"/>
    </location>
</feature>
<dbReference type="GO" id="GO:0005543">
    <property type="term" value="F:phospholipid binding"/>
    <property type="evidence" value="ECO:0007669"/>
    <property type="project" value="TreeGrafter"/>
</dbReference>
<keyword evidence="4" id="KW-0964">Secreted</keyword>
<keyword evidence="12" id="KW-0753">Steroid metabolism</keyword>
<gene>
    <name evidence="18" type="primary">APOA1</name>
</gene>
<organism evidence="18 19">
    <name type="scientific">Ficedula albicollis</name>
    <name type="common">Collared flycatcher</name>
    <name type="synonym">Muscicapa albicollis</name>
    <dbReference type="NCBI Taxonomy" id="59894"/>
    <lineage>
        <taxon>Eukaryota</taxon>
        <taxon>Metazoa</taxon>
        <taxon>Chordata</taxon>
        <taxon>Craniata</taxon>
        <taxon>Vertebrata</taxon>
        <taxon>Euteleostomi</taxon>
        <taxon>Archelosauria</taxon>
        <taxon>Archosauria</taxon>
        <taxon>Dinosauria</taxon>
        <taxon>Saurischia</taxon>
        <taxon>Theropoda</taxon>
        <taxon>Coelurosauria</taxon>
        <taxon>Aves</taxon>
        <taxon>Neognathae</taxon>
        <taxon>Neoaves</taxon>
        <taxon>Telluraves</taxon>
        <taxon>Australaves</taxon>
        <taxon>Passeriformes</taxon>
        <taxon>Muscicapidae</taxon>
        <taxon>Ficedula</taxon>
    </lineage>
</organism>
<feature type="region of interest" description="Disordered" evidence="17">
    <location>
        <begin position="287"/>
        <end position="359"/>
    </location>
</feature>
<keyword evidence="16" id="KW-0175">Coiled coil</keyword>
<evidence type="ECO:0000256" key="2">
    <source>
        <dbReference type="ARBA" id="ARBA00008788"/>
    </source>
</evidence>
<dbReference type="GO" id="GO:0120020">
    <property type="term" value="F:cholesterol transfer activity"/>
    <property type="evidence" value="ECO:0007669"/>
    <property type="project" value="TreeGrafter"/>
</dbReference>
<keyword evidence="3" id="KW-0813">Transport</keyword>
<dbReference type="GeneTree" id="ENSGT00950000182929"/>
<feature type="region of interest" description="Disordered" evidence="17">
    <location>
        <begin position="108"/>
        <end position="176"/>
    </location>
</feature>
<dbReference type="PANTHER" id="PTHR18976">
    <property type="entry name" value="APOLIPOPROTEIN"/>
    <property type="match status" value="1"/>
</dbReference>
<dbReference type="GO" id="GO:0042627">
    <property type="term" value="C:chylomicron"/>
    <property type="evidence" value="ECO:0007669"/>
    <property type="project" value="TreeGrafter"/>
</dbReference>
<dbReference type="GO" id="GO:0060228">
    <property type="term" value="F:phosphatidylcholine-sterol O-acyltransferase activator activity"/>
    <property type="evidence" value="ECO:0007669"/>
    <property type="project" value="TreeGrafter"/>
</dbReference>
<dbReference type="GO" id="GO:0034362">
    <property type="term" value="C:low-density lipoprotein particle"/>
    <property type="evidence" value="ECO:0007669"/>
    <property type="project" value="TreeGrafter"/>
</dbReference>
<keyword evidence="10" id="KW-0443">Lipid metabolism</keyword>
<evidence type="ECO:0000256" key="9">
    <source>
        <dbReference type="ARBA" id="ARBA00023055"/>
    </source>
</evidence>
<evidence type="ECO:0000256" key="4">
    <source>
        <dbReference type="ARBA" id="ARBA00022525"/>
    </source>
</evidence>
<accession>U3JSR9</accession>
<evidence type="ECO:0000313" key="19">
    <source>
        <dbReference type="Proteomes" id="UP000016665"/>
    </source>
</evidence>
<keyword evidence="5" id="KW-0153">Cholesterol metabolism</keyword>
<dbReference type="GO" id="GO:0008203">
    <property type="term" value="P:cholesterol metabolic process"/>
    <property type="evidence" value="ECO:0007669"/>
    <property type="project" value="UniProtKB-KW"/>
</dbReference>
<reference evidence="18" key="2">
    <citation type="submission" date="2025-08" db="UniProtKB">
        <authorList>
            <consortium name="Ensembl"/>
        </authorList>
    </citation>
    <scope>IDENTIFICATION</scope>
</reference>
<keyword evidence="7" id="KW-0677">Repeat</keyword>
<comment type="similarity">
    <text evidence="2">Belongs to the apolipoprotein A1/A4/E family.</text>
</comment>
<dbReference type="AlphaFoldDB" id="U3JSR9"/>
<dbReference type="Gene3D" id="6.10.140.380">
    <property type="match status" value="1"/>
</dbReference>
<reference evidence="18 19" key="1">
    <citation type="journal article" date="2012" name="Nature">
        <title>The genomic landscape of species divergence in Ficedula flycatchers.</title>
        <authorList>
            <person name="Ellegren H."/>
            <person name="Smeds L."/>
            <person name="Burri R."/>
            <person name="Olason P.I."/>
            <person name="Backstrom N."/>
            <person name="Kawakami T."/>
            <person name="Kunstner A."/>
            <person name="Makinen H."/>
            <person name="Nadachowska-Brzyska K."/>
            <person name="Qvarnstrom A."/>
            <person name="Uebbing S."/>
            <person name="Wolf J.B."/>
        </authorList>
    </citation>
    <scope>NUCLEOTIDE SEQUENCE [LARGE SCALE GENOMIC DNA]</scope>
</reference>
<keyword evidence="9" id="KW-0445">Lipid transport</keyword>
<dbReference type="STRING" id="59894.ENSFALP00000005823"/>
<evidence type="ECO:0000256" key="15">
    <source>
        <dbReference type="ARBA" id="ARBA00042590"/>
    </source>
</evidence>
<dbReference type="eggNOG" id="ENOG502S1XQ">
    <property type="taxonomic scope" value="Eukaryota"/>
</dbReference>
<dbReference type="HOGENOM" id="CLU_058447_1_0_1"/>
<dbReference type="Ensembl" id="ENSFALT00000005850.2">
    <property type="protein sequence ID" value="ENSFALP00000005823.2"/>
    <property type="gene ID" value="ENSFALG00000005591.2"/>
</dbReference>
<dbReference type="GO" id="GO:0055090">
    <property type="term" value="P:acylglycerol homeostasis"/>
    <property type="evidence" value="ECO:0007669"/>
    <property type="project" value="TreeGrafter"/>
</dbReference>
<dbReference type="InterPro" id="IPR050163">
    <property type="entry name" value="Apolipoprotein_A1/A4/E"/>
</dbReference>
<feature type="compositionally biased region" description="Low complexity" evidence="17">
    <location>
        <begin position="160"/>
        <end position="176"/>
    </location>
</feature>
<keyword evidence="19" id="KW-1185">Reference proteome</keyword>
<dbReference type="GO" id="GO:0034361">
    <property type="term" value="C:very-low-density lipoprotein particle"/>
    <property type="evidence" value="ECO:0007669"/>
    <property type="project" value="TreeGrafter"/>
</dbReference>
<evidence type="ECO:0000256" key="8">
    <source>
        <dbReference type="ARBA" id="ARBA00022850"/>
    </source>
</evidence>
<reference evidence="18" key="3">
    <citation type="submission" date="2025-09" db="UniProtKB">
        <authorList>
            <consortium name="Ensembl"/>
        </authorList>
    </citation>
    <scope>IDENTIFICATION</scope>
</reference>
<name>U3JSR9_FICAL</name>
<evidence type="ECO:0000256" key="1">
    <source>
        <dbReference type="ARBA" id="ARBA00004613"/>
    </source>
</evidence>
<feature type="compositionally biased region" description="Low complexity" evidence="17">
    <location>
        <begin position="339"/>
        <end position="358"/>
    </location>
</feature>
<keyword evidence="6" id="KW-0732">Signal</keyword>
<proteinExistence type="inferred from homology"/>
<evidence type="ECO:0000256" key="6">
    <source>
        <dbReference type="ARBA" id="ARBA00022729"/>
    </source>
</evidence>
<dbReference type="FunFam" id="1.20.5.20:FF:000001">
    <property type="entry name" value="apolipoprotein A-I"/>
    <property type="match status" value="1"/>
</dbReference>
<evidence type="ECO:0000256" key="11">
    <source>
        <dbReference type="ARBA" id="ARBA00023166"/>
    </source>
</evidence>
<dbReference type="GO" id="GO:0034364">
    <property type="term" value="C:high-density lipoprotein particle"/>
    <property type="evidence" value="ECO:0007669"/>
    <property type="project" value="UniProtKB-KW"/>
</dbReference>
<dbReference type="InterPro" id="IPR000074">
    <property type="entry name" value="ApoA_E"/>
</dbReference>
<evidence type="ECO:0000256" key="5">
    <source>
        <dbReference type="ARBA" id="ARBA00022548"/>
    </source>
</evidence>
<evidence type="ECO:0000256" key="12">
    <source>
        <dbReference type="ARBA" id="ARBA00023221"/>
    </source>
</evidence>
<protein>
    <recommendedName>
        <fullName evidence="14">Apolipoprotein A-I</fullName>
    </recommendedName>
    <alternativeName>
        <fullName evidence="15">Apolipoprotein A1</fullName>
    </alternativeName>
</protein>
<evidence type="ECO:0000256" key="3">
    <source>
        <dbReference type="ARBA" id="ARBA00022448"/>
    </source>
</evidence>